<keyword evidence="4 12" id="KW-0245">EGF-like domain</keyword>
<feature type="domain" description="EGF-like" evidence="16">
    <location>
        <begin position="675"/>
        <end position="718"/>
    </location>
</feature>
<feature type="disulfide bond" evidence="14">
    <location>
        <begin position="808"/>
        <end position="815"/>
    </location>
</feature>
<dbReference type="InterPro" id="IPR036857">
    <property type="entry name" value="Thyroglobulin_1_sf"/>
</dbReference>
<dbReference type="Gene3D" id="2.10.25.10">
    <property type="entry name" value="Laminin"/>
    <property type="match status" value="5"/>
</dbReference>
<dbReference type="Pfam" id="PF06119">
    <property type="entry name" value="NIDO"/>
    <property type="match status" value="1"/>
</dbReference>
<evidence type="ECO:0000256" key="5">
    <source>
        <dbReference type="ARBA" id="ARBA00022729"/>
    </source>
</evidence>
<dbReference type="PROSITE" id="PS00010">
    <property type="entry name" value="ASX_HYDROXYL"/>
    <property type="match status" value="3"/>
</dbReference>
<protein>
    <submittedName>
        <fullName evidence="20">Nidogen 1</fullName>
    </submittedName>
</protein>
<dbReference type="InterPro" id="IPR049883">
    <property type="entry name" value="NOTCH1_EGF-like"/>
</dbReference>
<dbReference type="InterPro" id="IPR050778">
    <property type="entry name" value="Cueball_EGF_LRP_Nidogen"/>
</dbReference>
<evidence type="ECO:0000256" key="14">
    <source>
        <dbReference type="PROSITE-ProRule" id="PRU00500"/>
    </source>
</evidence>
<dbReference type="Pfam" id="PF00086">
    <property type="entry name" value="Thyroglobulin_1"/>
    <property type="match status" value="1"/>
</dbReference>
<feature type="domain" description="Nidogen G2 beta-barrel" evidence="17">
    <location>
        <begin position="354"/>
        <end position="587"/>
    </location>
</feature>
<dbReference type="Pfam" id="PF07474">
    <property type="entry name" value="G2F"/>
    <property type="match status" value="1"/>
</dbReference>
<evidence type="ECO:0000313" key="21">
    <source>
        <dbReference type="Proteomes" id="UP000472277"/>
    </source>
</evidence>
<evidence type="ECO:0000259" key="17">
    <source>
        <dbReference type="PROSITE" id="PS50993"/>
    </source>
</evidence>
<keyword evidence="11" id="KW-0325">Glycoprotein</keyword>
<evidence type="ECO:0000256" key="11">
    <source>
        <dbReference type="ARBA" id="ARBA00023180"/>
    </source>
</evidence>
<reference evidence="20" key="2">
    <citation type="submission" date="2025-09" db="UniProtKB">
        <authorList>
            <consortium name="Ensembl"/>
        </authorList>
    </citation>
    <scope>IDENTIFICATION</scope>
</reference>
<feature type="region of interest" description="Disordered" evidence="15">
    <location>
        <begin position="232"/>
        <end position="268"/>
    </location>
</feature>
<dbReference type="FunFam" id="2.10.25.10:FF:000038">
    <property type="entry name" value="Fibrillin 2"/>
    <property type="match status" value="1"/>
</dbReference>
<keyword evidence="9" id="KW-0130">Cell adhesion</keyword>
<feature type="domain" description="Thyroglobulin type-1" evidence="18">
    <location>
        <begin position="762"/>
        <end position="838"/>
    </location>
</feature>
<dbReference type="SMART" id="SM00179">
    <property type="entry name" value="EGF_CA"/>
    <property type="match status" value="4"/>
</dbReference>
<dbReference type="Pfam" id="PF12947">
    <property type="entry name" value="EGF_3"/>
    <property type="match status" value="1"/>
</dbReference>
<dbReference type="FunFam" id="2.10.25.10:FF:000281">
    <property type="entry name" value="Nidogen 1"/>
    <property type="match status" value="1"/>
</dbReference>
<dbReference type="GO" id="GO:0005886">
    <property type="term" value="C:plasma membrane"/>
    <property type="evidence" value="ECO:0007669"/>
    <property type="project" value="TreeGrafter"/>
</dbReference>
<dbReference type="GO" id="GO:0007160">
    <property type="term" value="P:cell-matrix adhesion"/>
    <property type="evidence" value="ECO:0007669"/>
    <property type="project" value="InterPro"/>
</dbReference>
<dbReference type="SMART" id="SM00211">
    <property type="entry name" value="TY"/>
    <property type="match status" value="1"/>
</dbReference>
<dbReference type="SUPFAM" id="SSF57610">
    <property type="entry name" value="Thyroglobulin type-1 domain"/>
    <property type="match status" value="1"/>
</dbReference>
<dbReference type="PROSITE" id="PS01187">
    <property type="entry name" value="EGF_CA"/>
    <property type="match status" value="2"/>
</dbReference>
<evidence type="ECO:0000256" key="10">
    <source>
        <dbReference type="ARBA" id="ARBA00023157"/>
    </source>
</evidence>
<gene>
    <name evidence="20" type="primary">NID1</name>
    <name evidence="20" type="synonym">LOC115208542</name>
</gene>
<dbReference type="SUPFAM" id="SSF54511">
    <property type="entry name" value="GFP-like"/>
    <property type="match status" value="1"/>
</dbReference>
<dbReference type="SUPFAM" id="SSF57196">
    <property type="entry name" value="EGF/Laminin"/>
    <property type="match status" value="1"/>
</dbReference>
<evidence type="ECO:0000256" key="1">
    <source>
        <dbReference type="ARBA" id="ARBA00004302"/>
    </source>
</evidence>
<evidence type="ECO:0000256" key="2">
    <source>
        <dbReference type="ARBA" id="ARBA00022525"/>
    </source>
</evidence>
<dbReference type="InterPro" id="IPR018097">
    <property type="entry name" value="EGF_Ca-bd_CS"/>
</dbReference>
<dbReference type="Gene3D" id="4.10.800.10">
    <property type="entry name" value="Thyroglobulin type-1"/>
    <property type="match status" value="1"/>
</dbReference>
<dbReference type="GeneTree" id="ENSGT00940000156318"/>
<dbReference type="PROSITE" id="PS50026">
    <property type="entry name" value="EGF_3"/>
    <property type="match status" value="4"/>
</dbReference>
<dbReference type="SMART" id="SM00181">
    <property type="entry name" value="EGF"/>
    <property type="match status" value="6"/>
</dbReference>
<dbReference type="Pfam" id="PF00058">
    <property type="entry name" value="Ldl_recept_b"/>
    <property type="match status" value="3"/>
</dbReference>
<dbReference type="Gene3D" id="2.40.155.10">
    <property type="entry name" value="Green fluorescent protein"/>
    <property type="match status" value="1"/>
</dbReference>
<dbReference type="GO" id="GO:0005509">
    <property type="term" value="F:calcium ion binding"/>
    <property type="evidence" value="ECO:0007669"/>
    <property type="project" value="InterPro"/>
</dbReference>
<keyword evidence="7" id="KW-0106">Calcium</keyword>
<dbReference type="PROSITE" id="PS50993">
    <property type="entry name" value="NIDOGEN_G2"/>
    <property type="match status" value="1"/>
</dbReference>
<dbReference type="GO" id="GO:0042813">
    <property type="term" value="F:Wnt receptor activity"/>
    <property type="evidence" value="ECO:0007669"/>
    <property type="project" value="TreeGrafter"/>
</dbReference>
<evidence type="ECO:0000256" key="15">
    <source>
        <dbReference type="SAM" id="MobiDB-lite"/>
    </source>
</evidence>
<dbReference type="InterPro" id="IPR006605">
    <property type="entry name" value="G2_nidogen/fibulin_G2F"/>
</dbReference>
<dbReference type="Pfam" id="PF07645">
    <property type="entry name" value="EGF_CA"/>
    <property type="match status" value="2"/>
</dbReference>
<evidence type="ECO:0000256" key="7">
    <source>
        <dbReference type="ARBA" id="ARBA00022837"/>
    </source>
</evidence>
<dbReference type="InterPro" id="IPR009030">
    <property type="entry name" value="Growth_fac_rcpt_cys_sf"/>
</dbReference>
<dbReference type="PROSITE" id="PS51162">
    <property type="entry name" value="THYROGLOBULIN_1_2"/>
    <property type="match status" value="1"/>
</dbReference>
<dbReference type="InterPro" id="IPR000033">
    <property type="entry name" value="LDLR_classB_rpt"/>
</dbReference>
<keyword evidence="6" id="KW-0677">Repeat</keyword>
<dbReference type="PROSITE" id="PS51220">
    <property type="entry name" value="NIDO"/>
    <property type="match status" value="1"/>
</dbReference>
<dbReference type="FunFam" id="2.120.10.30:FF:000030">
    <property type="entry name" value="Nidogen 1"/>
    <property type="match status" value="1"/>
</dbReference>
<feature type="domain" description="NIDO" evidence="19">
    <location>
        <begin position="44"/>
        <end position="205"/>
    </location>
</feature>
<dbReference type="SMART" id="SM00135">
    <property type="entry name" value="LY"/>
    <property type="match status" value="5"/>
</dbReference>
<sequence>GEGSLEHVFIATIINTNGFLAVEEPKVESEYLGKMPASFGMIAAFLGDLDNSDGVGKVYYRQDSRPSVLLRTTDHISQAFPQDDEIKPTHALIITWENMAAHGAPGSALKKNTFQLVVASMASASYAILFYPREGLQYISTPVAGQSEPVHAGFSQGLVQAWFSWSSSQGPYYRIATDDEASVRQLSKETNSGRRGVWVYEIGTSPFFSSISPGQVTNLSPEEGVAVGQVEPVPEFPPRTTGEQQEIEFPPYEREEEEETPEPELPPTVYPVQYQPRYPVVPEPIHTFFSKIVLFQKIWFVFFSAVFAYNSETCASNRQRCSSFADCKDYTNGYCCHCRPGFYGNGKDCVAEGKPQRMNGKVNGRVFVGNSPSPLEFSNNDLHSYVVANDGRAYVAISTIPAGLGPSLQPLSSLGGVIGWAFALEQPGYENGFSIIGGVFSRQAEVTFLPGNERLTIKQEFKGIDEHDHLVVSTELEGRLPEVPHGSTVQIDPYKELYQYGSNLITSSSKRDYTVSLPDGSVQTKTYQWRQTITYQSCPNDEAVRAVQPTQQLSVDQIFVMYDSGNQLIRYAMSNKIGSIHSGPPEQNPCFTGRHGCDTNAACRPGEGVQFTCECSTGFTGDGRQCYDIDECRETPEICGSHAICNNQPGTFRCECVDGFQFASNGKTCVEVDRLIDHCQRGTNNCDIPERAYCTYTGASAYVCSCLSGFVGDGHTCQDIDECEQGRCHRDAVCYNSQGSFTCQCRPGFHGDGFQCARELEKTQCERDRESIQVSSNTGSFSFFRPRPAVSQYVPTCDQHGAYEPTQCHSSIGQCWCVDGNGQEVPNTRTGPGQRPLCIDQGVIPPPIGPTTRPDVSPVAPGTHLLFAQSGKIEHIPLDGYSMNKGEAKALLHLPVRVAIAVAYDCVEKMVYWTDITGPSISKASLEGGDIISLITTDLESPEGLAIDYLARLMFWTDSMKDRIEVAKLDGSQRRVLFDTDLVNPRPIVADPSYGRVYWADWNRDGPKIEMSNMDGTDRTVLVKDDLGLPNGLTYDPESQQLCWADAGTRKVQCMDPNGRNRRTIVEGIQYPFAIVSHGRNLYYTDWRREAVVAVDRTTDRETDEFLPQKRSRVYGIATTPTQCPQAYNYCSNNGGCSHLCLPRRGGFTCRCPDVVNGGCVERNL</sequence>
<keyword evidence="10 14" id="KW-1015">Disulfide bond</keyword>
<keyword evidence="5" id="KW-0732">Signal</keyword>
<dbReference type="SUPFAM" id="SSF63825">
    <property type="entry name" value="YWTD domain"/>
    <property type="match status" value="1"/>
</dbReference>
<evidence type="ECO:0000256" key="13">
    <source>
        <dbReference type="PROSITE-ProRule" id="PRU00461"/>
    </source>
</evidence>
<evidence type="ECO:0000313" key="20">
    <source>
        <dbReference type="Ensembl" id="ENSSTUP00000076913.1"/>
    </source>
</evidence>
<proteinExistence type="predicted"/>
<dbReference type="InterPro" id="IPR000742">
    <property type="entry name" value="EGF"/>
</dbReference>
<dbReference type="InterPro" id="IPR011042">
    <property type="entry name" value="6-blade_b-propeller_TolB-like"/>
</dbReference>
<dbReference type="Gene3D" id="2.120.10.30">
    <property type="entry name" value="TolB, C-terminal domain"/>
    <property type="match status" value="1"/>
</dbReference>
<evidence type="ECO:0000256" key="12">
    <source>
        <dbReference type="PROSITE-ProRule" id="PRU00076"/>
    </source>
</evidence>
<dbReference type="InterPro" id="IPR024731">
    <property type="entry name" value="NELL2-like_EGF"/>
</dbReference>
<dbReference type="Ensembl" id="ENSSTUT00000081904.1">
    <property type="protein sequence ID" value="ENSSTUP00000076913.1"/>
    <property type="gene ID" value="ENSSTUG00000032853.1"/>
</dbReference>
<dbReference type="PANTHER" id="PTHR46513:SF6">
    <property type="entry name" value="NIDOGEN-1"/>
    <property type="match status" value="1"/>
</dbReference>
<dbReference type="InterPro" id="IPR003886">
    <property type="entry name" value="NIDO_dom"/>
</dbReference>
<evidence type="ECO:0000259" key="19">
    <source>
        <dbReference type="PROSITE" id="PS51220"/>
    </source>
</evidence>
<reference evidence="20" key="1">
    <citation type="submission" date="2025-08" db="UniProtKB">
        <authorList>
            <consortium name="Ensembl"/>
        </authorList>
    </citation>
    <scope>IDENTIFICATION</scope>
</reference>
<name>A0A674C0Q1_SALTR</name>
<dbReference type="PANTHER" id="PTHR46513">
    <property type="entry name" value="VITELLOGENIN RECEPTOR-LIKE PROTEIN-RELATED-RELATED"/>
    <property type="match status" value="1"/>
</dbReference>
<dbReference type="GO" id="GO:0060070">
    <property type="term" value="P:canonical Wnt signaling pathway"/>
    <property type="evidence" value="ECO:0007669"/>
    <property type="project" value="TreeGrafter"/>
</dbReference>
<keyword evidence="8" id="KW-0084">Basement membrane</keyword>
<dbReference type="InterPro" id="IPR000716">
    <property type="entry name" value="Thyroglobulin_1"/>
</dbReference>
<evidence type="ECO:0000256" key="4">
    <source>
        <dbReference type="ARBA" id="ARBA00022536"/>
    </source>
</evidence>
<feature type="domain" description="EGF-like" evidence="16">
    <location>
        <begin position="586"/>
        <end position="627"/>
    </location>
</feature>
<feature type="repeat" description="LDL-receptor class B" evidence="13">
    <location>
        <begin position="909"/>
        <end position="951"/>
    </location>
</feature>
<dbReference type="SMART" id="SM00682">
    <property type="entry name" value="G2F"/>
    <property type="match status" value="1"/>
</dbReference>
<feature type="domain" description="EGF-like" evidence="16">
    <location>
        <begin position="719"/>
        <end position="755"/>
    </location>
</feature>
<feature type="repeat" description="LDL-receptor class B" evidence="13">
    <location>
        <begin position="952"/>
        <end position="994"/>
    </location>
</feature>
<dbReference type="PROSITE" id="PS01186">
    <property type="entry name" value="EGF_2"/>
    <property type="match status" value="4"/>
</dbReference>
<dbReference type="GO" id="GO:0030855">
    <property type="term" value="P:epithelial cell differentiation"/>
    <property type="evidence" value="ECO:0007669"/>
    <property type="project" value="UniProtKB-ARBA"/>
</dbReference>
<dbReference type="InterPro" id="IPR001881">
    <property type="entry name" value="EGF-like_Ca-bd_dom"/>
</dbReference>
<evidence type="ECO:0000256" key="3">
    <source>
        <dbReference type="ARBA" id="ARBA00022530"/>
    </source>
</evidence>
<feature type="repeat" description="LDL-receptor class B" evidence="13">
    <location>
        <begin position="995"/>
        <end position="1039"/>
    </location>
</feature>
<comment type="subcellular location">
    <subcellularLocation>
        <location evidence="1">Secreted</location>
        <location evidence="1">Extracellular space</location>
        <location evidence="1">Extracellular matrix</location>
        <location evidence="1">Basement membrane</location>
    </subcellularLocation>
</comment>
<comment type="caution">
    <text evidence="12">Lacks conserved residue(s) required for the propagation of feature annotation.</text>
</comment>
<dbReference type="AlphaFoldDB" id="A0A674C0Q1"/>
<dbReference type="GO" id="GO:0017147">
    <property type="term" value="F:Wnt-protein binding"/>
    <property type="evidence" value="ECO:0007669"/>
    <property type="project" value="TreeGrafter"/>
</dbReference>
<keyword evidence="3" id="KW-0272">Extracellular matrix</keyword>
<keyword evidence="21" id="KW-1185">Reference proteome</keyword>
<dbReference type="SUPFAM" id="SSF57184">
    <property type="entry name" value="Growth factor receptor domain"/>
    <property type="match status" value="1"/>
</dbReference>
<dbReference type="SMART" id="SM00539">
    <property type="entry name" value="NIDO"/>
    <property type="match status" value="1"/>
</dbReference>
<dbReference type="CDD" id="cd00054">
    <property type="entry name" value="EGF_CA"/>
    <property type="match status" value="3"/>
</dbReference>
<dbReference type="FunFam" id="2.10.25.10:FF:000666">
    <property type="entry name" value="nidogen-1"/>
    <property type="match status" value="1"/>
</dbReference>
<evidence type="ECO:0000256" key="9">
    <source>
        <dbReference type="ARBA" id="ARBA00022889"/>
    </source>
</evidence>
<dbReference type="InterPro" id="IPR000152">
    <property type="entry name" value="EGF-type_Asp/Asn_hydroxyl_site"/>
</dbReference>
<evidence type="ECO:0000259" key="18">
    <source>
        <dbReference type="PROSITE" id="PS51162"/>
    </source>
</evidence>
<keyword evidence="2" id="KW-0964">Secreted</keyword>
<organism evidence="20 21">
    <name type="scientific">Salmo trutta</name>
    <name type="common">Brown trout</name>
    <dbReference type="NCBI Taxonomy" id="8032"/>
    <lineage>
        <taxon>Eukaryota</taxon>
        <taxon>Metazoa</taxon>
        <taxon>Chordata</taxon>
        <taxon>Craniata</taxon>
        <taxon>Vertebrata</taxon>
        <taxon>Euteleostomi</taxon>
        <taxon>Actinopterygii</taxon>
        <taxon>Neopterygii</taxon>
        <taxon>Teleostei</taxon>
        <taxon>Protacanthopterygii</taxon>
        <taxon>Salmoniformes</taxon>
        <taxon>Salmonidae</taxon>
        <taxon>Salmoninae</taxon>
        <taxon>Salmo</taxon>
    </lineage>
</organism>
<feature type="domain" description="EGF-like" evidence="16">
    <location>
        <begin position="628"/>
        <end position="670"/>
    </location>
</feature>
<dbReference type="GO" id="GO:0005604">
    <property type="term" value="C:basement membrane"/>
    <property type="evidence" value="ECO:0007669"/>
    <property type="project" value="UniProtKB-SubCell"/>
</dbReference>
<dbReference type="PROSITE" id="PS51120">
    <property type="entry name" value="LDLRB"/>
    <property type="match status" value="3"/>
</dbReference>
<evidence type="ECO:0000256" key="8">
    <source>
        <dbReference type="ARBA" id="ARBA00022869"/>
    </source>
</evidence>
<dbReference type="InterPro" id="IPR009017">
    <property type="entry name" value="GFP"/>
</dbReference>
<dbReference type="Proteomes" id="UP000472277">
    <property type="component" value="Chromosome 14"/>
</dbReference>
<accession>A0A674C0Q1</accession>
<dbReference type="PROSITE" id="PS00484">
    <property type="entry name" value="THYROGLOBULIN_1_1"/>
    <property type="match status" value="1"/>
</dbReference>
<evidence type="ECO:0000256" key="6">
    <source>
        <dbReference type="ARBA" id="ARBA00022737"/>
    </source>
</evidence>
<dbReference type="CDD" id="cd00191">
    <property type="entry name" value="TY"/>
    <property type="match status" value="1"/>
</dbReference>
<evidence type="ECO:0000259" key="16">
    <source>
        <dbReference type="PROSITE" id="PS50026"/>
    </source>
</evidence>
<dbReference type="CDD" id="cd00255">
    <property type="entry name" value="nidG2"/>
    <property type="match status" value="1"/>
</dbReference>